<sequence>MARKRDKKGQFIASGKDGEKDLQKFTPSSPMKKWLVTSFDLGYGASVSTVSKAAKVSRRSWYNWIEIDQFVKWWDGMWQKHLMGMRWRLDAIGMKKAEKEYEYWKEMMVRTGNLAGEQEGTSPQAQVNIFTRLAKDDREFVEGEEVK</sequence>
<comment type="caution">
    <text evidence="2">The sequence shown here is derived from an EMBL/GenBank/DDBJ whole genome shotgun (WGS) entry which is preliminary data.</text>
</comment>
<protein>
    <recommendedName>
        <fullName evidence="3">Homeodomain phBC6A51-type domain-containing protein</fullName>
    </recommendedName>
</protein>
<accession>A0A0F9CK52</accession>
<proteinExistence type="predicted"/>
<gene>
    <name evidence="2" type="ORF">LCGC14_2312880</name>
</gene>
<name>A0A0F9CK52_9ZZZZ</name>
<dbReference type="EMBL" id="LAZR01032865">
    <property type="protein sequence ID" value="KKL49703.1"/>
    <property type="molecule type" value="Genomic_DNA"/>
</dbReference>
<feature type="region of interest" description="Disordered" evidence="1">
    <location>
        <begin position="1"/>
        <end position="26"/>
    </location>
</feature>
<dbReference type="AlphaFoldDB" id="A0A0F9CK52"/>
<evidence type="ECO:0008006" key="3">
    <source>
        <dbReference type="Google" id="ProtNLM"/>
    </source>
</evidence>
<organism evidence="2">
    <name type="scientific">marine sediment metagenome</name>
    <dbReference type="NCBI Taxonomy" id="412755"/>
    <lineage>
        <taxon>unclassified sequences</taxon>
        <taxon>metagenomes</taxon>
        <taxon>ecological metagenomes</taxon>
    </lineage>
</organism>
<evidence type="ECO:0000256" key="1">
    <source>
        <dbReference type="SAM" id="MobiDB-lite"/>
    </source>
</evidence>
<reference evidence="2" key="1">
    <citation type="journal article" date="2015" name="Nature">
        <title>Complex archaea that bridge the gap between prokaryotes and eukaryotes.</title>
        <authorList>
            <person name="Spang A."/>
            <person name="Saw J.H."/>
            <person name="Jorgensen S.L."/>
            <person name="Zaremba-Niedzwiedzka K."/>
            <person name="Martijn J."/>
            <person name="Lind A.E."/>
            <person name="van Eijk R."/>
            <person name="Schleper C."/>
            <person name="Guy L."/>
            <person name="Ettema T.J."/>
        </authorList>
    </citation>
    <scope>NUCLEOTIDE SEQUENCE</scope>
</reference>
<evidence type="ECO:0000313" key="2">
    <source>
        <dbReference type="EMBL" id="KKL49703.1"/>
    </source>
</evidence>